<protein>
    <submittedName>
        <fullName evidence="1">Uncharacterized protein</fullName>
    </submittedName>
</protein>
<sequence>MPIQFLRQKNGACMLMTVYTLAARILPQDCRQLTAYEGGTLAEIFILNDSVILTGQ</sequence>
<reference evidence="1" key="1">
    <citation type="submission" date="2014-11" db="EMBL/GenBank/DDBJ databases">
        <authorList>
            <person name="Amaro Gonzalez C."/>
        </authorList>
    </citation>
    <scope>NUCLEOTIDE SEQUENCE</scope>
</reference>
<evidence type="ECO:0000313" key="1">
    <source>
        <dbReference type="EMBL" id="JAH90089.1"/>
    </source>
</evidence>
<name>A0A0E9WI58_ANGAN</name>
<reference evidence="1" key="2">
    <citation type="journal article" date="2015" name="Fish Shellfish Immunol.">
        <title>Early steps in the European eel (Anguilla anguilla)-Vibrio vulnificus interaction in the gills: Role of the RtxA13 toxin.</title>
        <authorList>
            <person name="Callol A."/>
            <person name="Pajuelo D."/>
            <person name="Ebbesson L."/>
            <person name="Teles M."/>
            <person name="MacKenzie S."/>
            <person name="Amaro C."/>
        </authorList>
    </citation>
    <scope>NUCLEOTIDE SEQUENCE</scope>
</reference>
<proteinExistence type="predicted"/>
<organism evidence="1">
    <name type="scientific">Anguilla anguilla</name>
    <name type="common">European freshwater eel</name>
    <name type="synonym">Muraena anguilla</name>
    <dbReference type="NCBI Taxonomy" id="7936"/>
    <lineage>
        <taxon>Eukaryota</taxon>
        <taxon>Metazoa</taxon>
        <taxon>Chordata</taxon>
        <taxon>Craniata</taxon>
        <taxon>Vertebrata</taxon>
        <taxon>Euteleostomi</taxon>
        <taxon>Actinopterygii</taxon>
        <taxon>Neopterygii</taxon>
        <taxon>Teleostei</taxon>
        <taxon>Anguilliformes</taxon>
        <taxon>Anguillidae</taxon>
        <taxon>Anguilla</taxon>
    </lineage>
</organism>
<dbReference type="EMBL" id="GBXM01018488">
    <property type="protein sequence ID" value="JAH90089.1"/>
    <property type="molecule type" value="Transcribed_RNA"/>
</dbReference>
<accession>A0A0E9WI58</accession>
<dbReference type="AlphaFoldDB" id="A0A0E9WI58"/>